<gene>
    <name evidence="7" type="primary">sdcS_2</name>
    <name evidence="7" type="ORF">AQZ59_00602</name>
</gene>
<dbReference type="EMBL" id="LNIZ01000002">
    <property type="protein sequence ID" value="KTF04614.1"/>
    <property type="molecule type" value="Genomic_DNA"/>
</dbReference>
<evidence type="ECO:0000256" key="4">
    <source>
        <dbReference type="ARBA" id="ARBA00023136"/>
    </source>
</evidence>
<evidence type="ECO:0000313" key="7">
    <source>
        <dbReference type="EMBL" id="KTF04614.1"/>
    </source>
</evidence>
<evidence type="ECO:0000313" key="8">
    <source>
        <dbReference type="Proteomes" id="UP000054404"/>
    </source>
</evidence>
<organism evidence="7 8">
    <name type="scientific">Trueperella bernardiae</name>
    <dbReference type="NCBI Taxonomy" id="59561"/>
    <lineage>
        <taxon>Bacteria</taxon>
        <taxon>Bacillati</taxon>
        <taxon>Actinomycetota</taxon>
        <taxon>Actinomycetes</taxon>
        <taxon>Actinomycetales</taxon>
        <taxon>Actinomycetaceae</taxon>
        <taxon>Trueperella</taxon>
    </lineage>
</organism>
<evidence type="ECO:0000256" key="5">
    <source>
        <dbReference type="SAM" id="MobiDB-lite"/>
    </source>
</evidence>
<reference evidence="7 8" key="1">
    <citation type="submission" date="2015-11" db="EMBL/GenBank/DDBJ databases">
        <title>Draft Genome Sequence of the Type Strain Trueperella bernardiae LCDC 89-0504T, Isolated from Blood Culture.</title>
        <authorList>
            <person name="Bernier A.-M."/>
            <person name="Bernard K."/>
        </authorList>
    </citation>
    <scope>NUCLEOTIDE SEQUENCE [LARGE SCALE GENOMIC DNA]</scope>
    <source>
        <strain evidence="7 8">LCDC 89-0504</strain>
    </source>
</reference>
<name>A0A0W1KL98_9ACTO</name>
<dbReference type="GO" id="GO:0005315">
    <property type="term" value="F:phosphate transmembrane transporter activity"/>
    <property type="evidence" value="ECO:0007669"/>
    <property type="project" value="TreeGrafter"/>
</dbReference>
<feature type="transmembrane region" description="Helical" evidence="6">
    <location>
        <begin position="341"/>
        <end position="357"/>
    </location>
</feature>
<evidence type="ECO:0000256" key="2">
    <source>
        <dbReference type="ARBA" id="ARBA00022692"/>
    </source>
</evidence>
<proteinExistence type="predicted"/>
<feature type="compositionally biased region" description="Low complexity" evidence="5">
    <location>
        <begin position="16"/>
        <end position="48"/>
    </location>
</feature>
<evidence type="ECO:0000256" key="6">
    <source>
        <dbReference type="SAM" id="Phobius"/>
    </source>
</evidence>
<comment type="subcellular location">
    <subcellularLocation>
        <location evidence="1">Membrane</location>
        <topology evidence="1">Multi-pass membrane protein</topology>
    </subcellularLocation>
</comment>
<dbReference type="PANTHER" id="PTHR10283">
    <property type="entry name" value="SOLUTE CARRIER FAMILY 13 MEMBER"/>
    <property type="match status" value="1"/>
</dbReference>
<sequence length="538" mass="55728">MAFMNDAPRAASNDGPAPTTTPATGQPSAARPAPGQAQPTATPAGASKPRAKRPARRPRKAPAAQRCTPLGAKEKIGLILGAIAFAFPFVVDIPNLEPLGERMLAIFLLAIIFWITEPIPLTATAVLVILLEVLFVAKGGVFTPSLYPSSPDAATIADQLLPSSAYFAALANPVIILFLGGFMIAHGAEKYGLDRNLASVMLRPFPDSARATTAGLMLITAILSMFMSNTATTATMFAVVAPILKGLPKGKARAGVALSIPLAANVGGIGTPVGTPPNAIAIGALAERGITVSFVDWMIMAVPFMAIILLFSWLFLSFVFLPKDARIHVEMTSNWDRTSNARIFYAIAAITILLWMSEPLHGVSSNTVGFFPVVALLCLKVMGGADIKALDWSVLWLVSGGIALGTGVGATGLDAWLVGSVPWESLGGVWIVAILGLIGFGMANVISHSAAANLLVPLAVSLAVSLDGVDTITVSVVVAIACSLGMSMPISTPPNAIAYSTGEIKISQMALLGMVVGTAATAVLIFALPTVWSAMGLL</sequence>
<dbReference type="NCBIfam" id="TIGR00785">
    <property type="entry name" value="dass"/>
    <property type="match status" value="1"/>
</dbReference>
<dbReference type="PATRIC" id="fig|59561.3.peg.594"/>
<keyword evidence="4 6" id="KW-0472">Membrane</keyword>
<dbReference type="Proteomes" id="UP000054404">
    <property type="component" value="Unassembled WGS sequence"/>
</dbReference>
<dbReference type="STRING" id="59561.AQZ59_00602"/>
<feature type="transmembrane region" description="Helical" evidence="6">
    <location>
        <begin position="166"/>
        <end position="188"/>
    </location>
</feature>
<evidence type="ECO:0000256" key="3">
    <source>
        <dbReference type="ARBA" id="ARBA00022989"/>
    </source>
</evidence>
<feature type="region of interest" description="Disordered" evidence="5">
    <location>
        <begin position="1"/>
        <end position="66"/>
    </location>
</feature>
<accession>A0A0W1KL98</accession>
<dbReference type="InterPro" id="IPR001898">
    <property type="entry name" value="SLC13A/DASS"/>
</dbReference>
<dbReference type="GO" id="GO:0005886">
    <property type="term" value="C:plasma membrane"/>
    <property type="evidence" value="ECO:0007669"/>
    <property type="project" value="TreeGrafter"/>
</dbReference>
<feature type="transmembrane region" description="Helical" evidence="6">
    <location>
        <begin position="511"/>
        <end position="532"/>
    </location>
</feature>
<feature type="transmembrane region" description="Helical" evidence="6">
    <location>
        <begin position="123"/>
        <end position="146"/>
    </location>
</feature>
<feature type="transmembrane region" description="Helical" evidence="6">
    <location>
        <begin position="297"/>
        <end position="321"/>
    </location>
</feature>
<feature type="transmembrane region" description="Helical" evidence="6">
    <location>
        <begin position="99"/>
        <end position="116"/>
    </location>
</feature>
<dbReference type="AlphaFoldDB" id="A0A0W1KL98"/>
<keyword evidence="2 6" id="KW-0812">Transmembrane</keyword>
<feature type="transmembrane region" description="Helical" evidence="6">
    <location>
        <begin position="76"/>
        <end position="93"/>
    </location>
</feature>
<keyword evidence="8" id="KW-1185">Reference proteome</keyword>
<feature type="transmembrane region" description="Helical" evidence="6">
    <location>
        <begin position="425"/>
        <end position="443"/>
    </location>
</feature>
<keyword evidence="3 6" id="KW-1133">Transmembrane helix</keyword>
<feature type="transmembrane region" description="Helical" evidence="6">
    <location>
        <begin position="394"/>
        <end position="413"/>
    </location>
</feature>
<feature type="compositionally biased region" description="Basic residues" evidence="5">
    <location>
        <begin position="49"/>
        <end position="60"/>
    </location>
</feature>
<protein>
    <submittedName>
        <fullName evidence="7">Sodium-dependent dicarboxylate transporter SdcS</fullName>
    </submittedName>
</protein>
<evidence type="ECO:0000256" key="1">
    <source>
        <dbReference type="ARBA" id="ARBA00004141"/>
    </source>
</evidence>
<dbReference type="PANTHER" id="PTHR10283:SF92">
    <property type="entry name" value="LOW-AFFINITY PHOSPHATE TRANSPORTER PHO91"/>
    <property type="match status" value="1"/>
</dbReference>
<feature type="transmembrane region" description="Helical" evidence="6">
    <location>
        <begin position="363"/>
        <end position="382"/>
    </location>
</feature>
<dbReference type="Pfam" id="PF00939">
    <property type="entry name" value="Na_sulph_symp"/>
    <property type="match status" value="1"/>
</dbReference>
<comment type="caution">
    <text evidence="7">The sequence shown here is derived from an EMBL/GenBank/DDBJ whole genome shotgun (WGS) entry which is preliminary data.</text>
</comment>